<dbReference type="EMBL" id="FPBK01000005">
    <property type="protein sequence ID" value="SFU50920.1"/>
    <property type="molecule type" value="Genomic_DNA"/>
</dbReference>
<gene>
    <name evidence="2" type="ORF">SAMN05216480_105197</name>
</gene>
<evidence type="ECO:0000313" key="2">
    <source>
        <dbReference type="EMBL" id="SFU50920.1"/>
    </source>
</evidence>
<name>A0A1I7GR53_9FLAO</name>
<proteinExistence type="predicted"/>
<dbReference type="InterPro" id="IPR011250">
    <property type="entry name" value="OMP/PagP_B-barrel"/>
</dbReference>
<dbReference type="OrthoDB" id="654178at2"/>
<evidence type="ECO:0000259" key="1">
    <source>
        <dbReference type="Pfam" id="PF19573"/>
    </source>
</evidence>
<dbReference type="SUPFAM" id="SSF56925">
    <property type="entry name" value="OMPA-like"/>
    <property type="match status" value="1"/>
</dbReference>
<accession>A0A1I7GR53</accession>
<reference evidence="2 3" key="1">
    <citation type="submission" date="2016-10" db="EMBL/GenBank/DDBJ databases">
        <authorList>
            <person name="de Groot N.N."/>
        </authorList>
    </citation>
    <scope>NUCLEOTIDE SEQUENCE [LARGE SCALE GENOMIC DNA]</scope>
    <source>
        <strain evidence="2 3">CGMCC 1.12333</strain>
    </source>
</reference>
<organism evidence="2 3">
    <name type="scientific">Pustulibacterium marinum</name>
    <dbReference type="NCBI Taxonomy" id="1224947"/>
    <lineage>
        <taxon>Bacteria</taxon>
        <taxon>Pseudomonadati</taxon>
        <taxon>Bacteroidota</taxon>
        <taxon>Flavobacteriia</taxon>
        <taxon>Flavobacteriales</taxon>
        <taxon>Flavobacteriaceae</taxon>
        <taxon>Pustulibacterium</taxon>
    </lineage>
</organism>
<dbReference type="AlphaFoldDB" id="A0A1I7GR53"/>
<feature type="domain" description="DUF6089" evidence="1">
    <location>
        <begin position="4"/>
        <end position="228"/>
    </location>
</feature>
<evidence type="ECO:0000313" key="3">
    <source>
        <dbReference type="Proteomes" id="UP000199138"/>
    </source>
</evidence>
<dbReference type="InterPro" id="IPR045743">
    <property type="entry name" value="DUF6089"/>
</dbReference>
<dbReference type="Pfam" id="PF19573">
    <property type="entry name" value="DUF6089"/>
    <property type="match status" value="1"/>
</dbReference>
<sequence length="229" mass="25762">MRGFFFSLLCFGAILGSRAQEHELGVFLGMSNYVGDIGEMTYIKPDNFAYGIVYKWNKHPRFALRGSLMFANLKGDDDNSDLGSRLGRGLSFENNIMEVNAAFEFNFIPFEPYLDQTQTTPYVATGLSYFFMDQLRYPSSTNSVAEEYRPRKGDVSIPLMLGVKSNFLHDVILGFEIGARYAFSDNLDGSFPSYSNAGIGNTNSNDWYFFTGITATILIGKSKKCYCYN</sequence>
<dbReference type="STRING" id="1224947.SAMN05216480_105197"/>
<keyword evidence="3" id="KW-1185">Reference proteome</keyword>
<dbReference type="RefSeq" id="WP_093024853.1">
    <property type="nucleotide sequence ID" value="NZ_FPBK01000005.1"/>
</dbReference>
<protein>
    <recommendedName>
        <fullName evidence="1">DUF6089 domain-containing protein</fullName>
    </recommendedName>
</protein>
<dbReference type="Proteomes" id="UP000199138">
    <property type="component" value="Unassembled WGS sequence"/>
</dbReference>